<feature type="compositionally biased region" description="Acidic residues" evidence="1">
    <location>
        <begin position="474"/>
        <end position="486"/>
    </location>
</feature>
<feature type="compositionally biased region" description="Basic and acidic residues" evidence="1">
    <location>
        <begin position="759"/>
        <end position="771"/>
    </location>
</feature>
<comment type="caution">
    <text evidence="2">The sequence shown here is derived from an EMBL/GenBank/DDBJ whole genome shotgun (WGS) entry which is preliminary data.</text>
</comment>
<keyword evidence="3" id="KW-1185">Reference proteome</keyword>
<dbReference type="OrthoDB" id="5382203at2759"/>
<feature type="compositionally biased region" description="Polar residues" evidence="1">
    <location>
        <begin position="654"/>
        <end position="663"/>
    </location>
</feature>
<feature type="compositionally biased region" description="Polar residues" evidence="1">
    <location>
        <begin position="957"/>
        <end position="991"/>
    </location>
</feature>
<dbReference type="STRING" id="1810919.A0A3D8S4U2"/>
<feature type="compositionally biased region" description="Low complexity" evidence="1">
    <location>
        <begin position="404"/>
        <end position="438"/>
    </location>
</feature>
<feature type="compositionally biased region" description="Polar residues" evidence="1">
    <location>
        <begin position="515"/>
        <end position="536"/>
    </location>
</feature>
<evidence type="ECO:0000256" key="1">
    <source>
        <dbReference type="SAM" id="MobiDB-lite"/>
    </source>
</evidence>
<reference evidence="2 3" key="1">
    <citation type="journal article" date="2018" name="IMA Fungus">
        <title>IMA Genome-F 9: Draft genome sequence of Annulohypoxylon stygium, Aspergillus mulundensis, Berkeleyomyces basicola (syn. Thielaviopsis basicola), Ceratocystis smalleyi, two Cercospora beticola strains, Coleophoma cylindrospora, Fusarium fracticaudum, Phialophora cf. hyalina, and Morchella septimelata.</title>
        <authorList>
            <person name="Wingfield B.D."/>
            <person name="Bills G.F."/>
            <person name="Dong Y."/>
            <person name="Huang W."/>
            <person name="Nel W.J."/>
            <person name="Swalarsk-Parry B.S."/>
            <person name="Vaghefi N."/>
            <person name="Wilken P.M."/>
            <person name="An Z."/>
            <person name="de Beer Z.W."/>
            <person name="De Vos L."/>
            <person name="Chen L."/>
            <person name="Duong T.A."/>
            <person name="Gao Y."/>
            <person name="Hammerbacher A."/>
            <person name="Kikkert J.R."/>
            <person name="Li Y."/>
            <person name="Li H."/>
            <person name="Li K."/>
            <person name="Li Q."/>
            <person name="Liu X."/>
            <person name="Ma X."/>
            <person name="Naidoo K."/>
            <person name="Pethybridge S.J."/>
            <person name="Sun J."/>
            <person name="Steenkamp E.T."/>
            <person name="van der Nest M.A."/>
            <person name="van Wyk S."/>
            <person name="Wingfield M.J."/>
            <person name="Xiong C."/>
            <person name="Yue Q."/>
            <person name="Zhang X."/>
        </authorList>
    </citation>
    <scope>NUCLEOTIDE SEQUENCE [LARGE SCALE GENOMIC DNA]</scope>
    <source>
        <strain evidence="2 3">DSM 5745</strain>
    </source>
</reference>
<feature type="compositionally biased region" description="Low complexity" evidence="1">
    <location>
        <begin position="636"/>
        <end position="653"/>
    </location>
</feature>
<feature type="compositionally biased region" description="Low complexity" evidence="1">
    <location>
        <begin position="15"/>
        <end position="28"/>
    </location>
</feature>
<feature type="compositionally biased region" description="Basic and acidic residues" evidence="1">
    <location>
        <begin position="498"/>
        <end position="514"/>
    </location>
</feature>
<dbReference type="AlphaFoldDB" id="A0A3D8S4U2"/>
<feature type="compositionally biased region" description="Polar residues" evidence="1">
    <location>
        <begin position="1075"/>
        <end position="1084"/>
    </location>
</feature>
<organism evidence="2 3">
    <name type="scientific">Aspergillus mulundensis</name>
    <dbReference type="NCBI Taxonomy" id="1810919"/>
    <lineage>
        <taxon>Eukaryota</taxon>
        <taxon>Fungi</taxon>
        <taxon>Dikarya</taxon>
        <taxon>Ascomycota</taxon>
        <taxon>Pezizomycotina</taxon>
        <taxon>Eurotiomycetes</taxon>
        <taxon>Eurotiomycetidae</taxon>
        <taxon>Eurotiales</taxon>
        <taxon>Aspergillaceae</taxon>
        <taxon>Aspergillus</taxon>
        <taxon>Aspergillus subgen. Nidulantes</taxon>
    </lineage>
</organism>
<feature type="region of interest" description="Disordered" evidence="1">
    <location>
        <begin position="402"/>
        <end position="1179"/>
    </location>
</feature>
<feature type="compositionally biased region" description="Basic and acidic residues" evidence="1">
    <location>
        <begin position="1038"/>
        <end position="1050"/>
    </location>
</feature>
<feature type="compositionally biased region" description="Basic and acidic residues" evidence="1">
    <location>
        <begin position="568"/>
        <end position="578"/>
    </location>
</feature>
<evidence type="ECO:0000313" key="3">
    <source>
        <dbReference type="Proteomes" id="UP000256690"/>
    </source>
</evidence>
<feature type="region of interest" description="Disordered" evidence="1">
    <location>
        <begin position="322"/>
        <end position="365"/>
    </location>
</feature>
<feature type="compositionally biased region" description="Polar residues" evidence="1">
    <location>
        <begin position="1102"/>
        <end position="1128"/>
    </location>
</feature>
<evidence type="ECO:0000313" key="2">
    <source>
        <dbReference type="EMBL" id="RDW81131.1"/>
    </source>
</evidence>
<protein>
    <submittedName>
        <fullName evidence="2">Uncharacterized protein</fullName>
    </submittedName>
</protein>
<feature type="region of interest" description="Disordered" evidence="1">
    <location>
        <begin position="1"/>
        <end position="28"/>
    </location>
</feature>
<feature type="compositionally biased region" description="Low complexity" evidence="1">
    <location>
        <begin position="1065"/>
        <end position="1074"/>
    </location>
</feature>
<feature type="compositionally biased region" description="Pro residues" evidence="1">
    <location>
        <begin position="1162"/>
        <end position="1171"/>
    </location>
</feature>
<feature type="compositionally biased region" description="Low complexity" evidence="1">
    <location>
        <begin position="664"/>
        <end position="703"/>
    </location>
</feature>
<proteinExistence type="predicted"/>
<dbReference type="GeneID" id="38115058"/>
<name>A0A3D8S4U2_9EURO</name>
<feature type="compositionally biased region" description="Basic and acidic residues" evidence="1">
    <location>
        <begin position="739"/>
        <end position="750"/>
    </location>
</feature>
<feature type="compositionally biased region" description="Low complexity" evidence="1">
    <location>
        <begin position="607"/>
        <end position="617"/>
    </location>
</feature>
<dbReference type="Proteomes" id="UP000256690">
    <property type="component" value="Unassembled WGS sequence"/>
</dbReference>
<feature type="compositionally biased region" description="Polar residues" evidence="1">
    <location>
        <begin position="870"/>
        <end position="883"/>
    </location>
</feature>
<gene>
    <name evidence="2" type="ORF">DSM5745_04688</name>
</gene>
<sequence length="1190" mass="129812">MQHIRGPEPDFGTTLSLSRSRSRSRSASISSDSQLSLIHLAPPSVNPPPSFIAPASACQIITSDQEFNAADFVADDDDDSGAFVTPEALSALNGFLDHLLLNILAAAKSTQLASIRPAVADVLKPRLANLVVSVAEEELGEYLGDESDSEFRGGQDPEGEFDLIRTWKLTRLRCMVYTRLGDLEEDDEEEYIAQEGLVDEEGAPRRFTNHIGNITPAAAIFLTSIIEHIGEQALVIAGETARSRLSTNLVVEDDTKERGSMNRLVVEELDVEKLALNPTLGRLWRTWRKRTRTPNLSRLASRDSLRRRGTIAIGMHSRKSSFSIADDSLSPLSPPLEDPHSESQPETQPEVDPVSIPLPMGRNDIQEIENEDSLEFDTGEIRTMQAVVAHKVRPQSLMVLTLQSPKSPSSHNNSPITPLSARSAPPLSRHSRSRSLPSPTYPSEAPPAVDPAYPVPRRPSPAASEERRRLETMYEQEEREETENVEEGNKHRKIGTQPEHKSEPSDTSDSRRSESVAQETITLPGENVTSPVNATEASRHPVEKTGGAIEGQGAVEKSTSVQRPKQKLSRDVTRKGERQFAPVSTSGIESSPEKQSEGVPALMHPVSLSTSSAEPSASLPPTPAREIRPSFDSVRGSRPASNSSDSGRSSCSRTQQRPSALNLTSGSQRSATSSVSSSVTERAAVQRIPARPSTSATSSPHPSIVAKPRRSGSFSSGREKRPMTAGSTTSQKLKGIVNRSEELNTRRDSEGSTSTGEKAGLEELIRSDETLHFTLTPRSVREMDFPKVQRSTTADSDASRPKISPRSQPSPKPRASEKPRPAPIQVPRAATPQRPKVGQARDARPNYESCSDLAQFIRNSGPASPPILTKSVSRQSSDAQLSRKSSRAESAMSGSIRGPRAQARSTALPKAEANSTSDLIDFIREGPPTVGARRIPRTVAPFRTTMDSDDLAYEQAATPSISSTQGESTTTRSQVSVGSRTDLINKSSSKSKAGPTKPPSRSSEVEDMPKRVQRRVPDPYALDWDDEELEAMLEEEEEKKNPTKPKRDEESLIDFLRNVPPPPETQTQPITPRTKTPTGGSSSMKARLLRNASSEKAPISKGPSTKSSQASLRQQSDQYSRRPSNYTVKSERNTDAMYGLPSVSERQTDTGALADFLRNTGPPSPTRPQPPSKDTSFARRFFIRRKKVEA</sequence>
<feature type="compositionally biased region" description="Acidic residues" evidence="1">
    <location>
        <begin position="1023"/>
        <end position="1037"/>
    </location>
</feature>
<feature type="compositionally biased region" description="Pro residues" evidence="1">
    <location>
        <begin position="444"/>
        <end position="459"/>
    </location>
</feature>
<dbReference type="RefSeq" id="XP_026604184.1">
    <property type="nucleotide sequence ID" value="XM_026746704.1"/>
</dbReference>
<accession>A0A3D8S4U2</accession>
<dbReference type="EMBL" id="PVWQ01000005">
    <property type="protein sequence ID" value="RDW81131.1"/>
    <property type="molecule type" value="Genomic_DNA"/>
</dbReference>